<dbReference type="EMBL" id="MN739588">
    <property type="protein sequence ID" value="QHT14710.1"/>
    <property type="molecule type" value="Genomic_DNA"/>
</dbReference>
<accession>A0A6C0DEI2</accession>
<proteinExistence type="predicted"/>
<reference evidence="1" key="1">
    <citation type="journal article" date="2020" name="Nature">
        <title>Giant virus diversity and host interactions through global metagenomics.</title>
        <authorList>
            <person name="Schulz F."/>
            <person name="Roux S."/>
            <person name="Paez-Espino D."/>
            <person name="Jungbluth S."/>
            <person name="Walsh D.A."/>
            <person name="Denef V.J."/>
            <person name="McMahon K.D."/>
            <person name="Konstantinidis K.T."/>
            <person name="Eloe-Fadrosh E.A."/>
            <person name="Kyrpides N.C."/>
            <person name="Woyke T."/>
        </authorList>
    </citation>
    <scope>NUCLEOTIDE SEQUENCE</scope>
    <source>
        <strain evidence="1">GVMAG-M-3300023174-141</strain>
    </source>
</reference>
<name>A0A6C0DEI2_9ZZZZ</name>
<sequence length="223" mass="25331">MESIKIDAFNTNLHGCRILCQGPFPKGHPPILDAVVKLREPFKKRIVLSKTAFSISKYLPLAYDAMFQVKDSSDWTLALTYMTYAPKPLLIITEDIVIPDGVWSKLNRSMTLVNFTSSSVIQVRPYDAIFFAPIEELTVPYVDYVYKLLQSIYRTTYTPKEHKEILQELRVASAGLAWSKVDEESTGGNLFWYDPITKKGGDALTNPQLVELFGILADQFREL</sequence>
<evidence type="ECO:0000313" key="1">
    <source>
        <dbReference type="EMBL" id="QHT14710.1"/>
    </source>
</evidence>
<protein>
    <submittedName>
        <fullName evidence="1">Uncharacterized protein</fullName>
    </submittedName>
</protein>
<organism evidence="1">
    <name type="scientific">viral metagenome</name>
    <dbReference type="NCBI Taxonomy" id="1070528"/>
    <lineage>
        <taxon>unclassified sequences</taxon>
        <taxon>metagenomes</taxon>
        <taxon>organismal metagenomes</taxon>
    </lineage>
</organism>
<dbReference type="AlphaFoldDB" id="A0A6C0DEI2"/>